<feature type="transmembrane region" description="Helical" evidence="1">
    <location>
        <begin position="9"/>
        <end position="33"/>
    </location>
</feature>
<keyword evidence="1" id="KW-0472">Membrane</keyword>
<reference evidence="3" key="1">
    <citation type="journal article" date="2019" name="Int. J. Syst. Evol. Microbiol.">
        <title>The Global Catalogue of Microorganisms (GCM) 10K type strain sequencing project: providing services to taxonomists for standard genome sequencing and annotation.</title>
        <authorList>
            <consortium name="The Broad Institute Genomics Platform"/>
            <consortium name="The Broad Institute Genome Sequencing Center for Infectious Disease"/>
            <person name="Wu L."/>
            <person name="Ma J."/>
        </authorList>
    </citation>
    <scope>NUCLEOTIDE SEQUENCE [LARGE SCALE GENOMIC DNA]</scope>
    <source>
        <strain evidence="3">JCM 16545</strain>
    </source>
</reference>
<gene>
    <name evidence="2" type="ORF">ACFSKU_18000</name>
</gene>
<protein>
    <submittedName>
        <fullName evidence="2">TIGR02117 family protein</fullName>
    </submittedName>
</protein>
<organism evidence="2 3">
    <name type="scientific">Pontibacter silvestris</name>
    <dbReference type="NCBI Taxonomy" id="2305183"/>
    <lineage>
        <taxon>Bacteria</taxon>
        <taxon>Pseudomonadati</taxon>
        <taxon>Bacteroidota</taxon>
        <taxon>Cytophagia</taxon>
        <taxon>Cytophagales</taxon>
        <taxon>Hymenobacteraceae</taxon>
        <taxon>Pontibacter</taxon>
    </lineage>
</organism>
<dbReference type="RefSeq" id="WP_229962471.1">
    <property type="nucleotide sequence ID" value="NZ_JAJJWI010000023.1"/>
</dbReference>
<name>A0ABW4X276_9BACT</name>
<dbReference type="EMBL" id="JBHUHV010000055">
    <property type="protein sequence ID" value="MFD2068789.1"/>
    <property type="molecule type" value="Genomic_DNA"/>
</dbReference>
<evidence type="ECO:0000313" key="2">
    <source>
        <dbReference type="EMBL" id="MFD2068789.1"/>
    </source>
</evidence>
<keyword evidence="3" id="KW-1185">Reference proteome</keyword>
<proteinExistence type="predicted"/>
<sequence>MVKKWRSGCLYSLVSGVSLVFLFLLLMLLLGSIPVNKGFAQHSQGIEIFVTDNGIHTDLILPVKTKYIDWRTKLPLQQYKEADSSYQYIAFGWGDHRFYMETPTWKDLKPGVAVTALFWPTRSAMHVSYAKKRLEPNNSQQPLILSEQQYQGLVQYIVATFQQQNKEFILINGAGYTGKDNFYKAHGHFYLFRNCNNWTNRGLKEAGVKTAVWAPLPFAIMQHLR</sequence>
<accession>A0ABW4X276</accession>
<dbReference type="NCBIfam" id="TIGR02117">
    <property type="entry name" value="chp_urease_rgn"/>
    <property type="match status" value="1"/>
</dbReference>
<evidence type="ECO:0000313" key="3">
    <source>
        <dbReference type="Proteomes" id="UP001597369"/>
    </source>
</evidence>
<dbReference type="Pfam" id="PF09601">
    <property type="entry name" value="DUF2459"/>
    <property type="match status" value="1"/>
</dbReference>
<dbReference type="InterPro" id="IPR011727">
    <property type="entry name" value="CHP02117"/>
</dbReference>
<evidence type="ECO:0000256" key="1">
    <source>
        <dbReference type="SAM" id="Phobius"/>
    </source>
</evidence>
<keyword evidence="1" id="KW-0812">Transmembrane</keyword>
<comment type="caution">
    <text evidence="2">The sequence shown here is derived from an EMBL/GenBank/DDBJ whole genome shotgun (WGS) entry which is preliminary data.</text>
</comment>
<dbReference type="Proteomes" id="UP001597369">
    <property type="component" value="Unassembled WGS sequence"/>
</dbReference>
<keyword evidence="1" id="KW-1133">Transmembrane helix</keyword>